<reference evidence="1" key="1">
    <citation type="submission" date="2021-06" db="EMBL/GenBank/DDBJ databases">
        <title>Comparative genomics, transcriptomics and evolutionary studies reveal genomic signatures of adaptation to plant cell wall in hemibiotrophic fungi.</title>
        <authorList>
            <consortium name="DOE Joint Genome Institute"/>
            <person name="Baroncelli R."/>
            <person name="Diaz J.F."/>
            <person name="Benocci T."/>
            <person name="Peng M."/>
            <person name="Battaglia E."/>
            <person name="Haridas S."/>
            <person name="Andreopoulos W."/>
            <person name="Labutti K."/>
            <person name="Pangilinan J."/>
            <person name="Floch G.L."/>
            <person name="Makela M.R."/>
            <person name="Henrissat B."/>
            <person name="Grigoriev I.V."/>
            <person name="Crouch J.A."/>
            <person name="De Vries R.P."/>
            <person name="Sukno S.A."/>
            <person name="Thon M.R."/>
        </authorList>
    </citation>
    <scope>NUCLEOTIDE SEQUENCE</scope>
    <source>
        <strain evidence="1">MAFF235873</strain>
    </source>
</reference>
<dbReference type="Proteomes" id="UP001232148">
    <property type="component" value="Unassembled WGS sequence"/>
</dbReference>
<protein>
    <submittedName>
        <fullName evidence="1">Uncharacterized protein</fullName>
    </submittedName>
</protein>
<evidence type="ECO:0000313" key="1">
    <source>
        <dbReference type="EMBL" id="KAK2032156.1"/>
    </source>
</evidence>
<keyword evidence="2" id="KW-1185">Reference proteome</keyword>
<name>A0AAD9M2V4_9PEZI</name>
<comment type="caution">
    <text evidence="1">The sequence shown here is derived from an EMBL/GenBank/DDBJ whole genome shotgun (WGS) entry which is preliminary data.</text>
</comment>
<gene>
    <name evidence="1" type="ORF">LX32DRAFT_217877</name>
</gene>
<dbReference type="EMBL" id="MU842833">
    <property type="protein sequence ID" value="KAK2032156.1"/>
    <property type="molecule type" value="Genomic_DNA"/>
</dbReference>
<organism evidence="1 2">
    <name type="scientific">Colletotrichum zoysiae</name>
    <dbReference type="NCBI Taxonomy" id="1216348"/>
    <lineage>
        <taxon>Eukaryota</taxon>
        <taxon>Fungi</taxon>
        <taxon>Dikarya</taxon>
        <taxon>Ascomycota</taxon>
        <taxon>Pezizomycotina</taxon>
        <taxon>Sordariomycetes</taxon>
        <taxon>Hypocreomycetidae</taxon>
        <taxon>Glomerellales</taxon>
        <taxon>Glomerellaceae</taxon>
        <taxon>Colletotrichum</taxon>
        <taxon>Colletotrichum graminicola species complex</taxon>
    </lineage>
</organism>
<sequence>MQNPDETTRPNLLLQLLILPFGMRTPPTHHYPASCSDPGHVTRLSALLLSPLSAGGIIASPAGLAIEYVPLLGTMVAPNALASCPKTGSTQHDIGPRCVCCWWKTPAPSIDSRRSASQRDPICPWLGGRSSLEA</sequence>
<accession>A0AAD9M2V4</accession>
<evidence type="ECO:0000313" key="2">
    <source>
        <dbReference type="Proteomes" id="UP001232148"/>
    </source>
</evidence>
<proteinExistence type="predicted"/>
<dbReference type="AlphaFoldDB" id="A0AAD9M2V4"/>